<feature type="region of interest" description="Disordered" evidence="1">
    <location>
        <begin position="16"/>
        <end position="35"/>
    </location>
</feature>
<gene>
    <name evidence="3" type="ORF">EKO23_22750</name>
</gene>
<evidence type="ECO:0000256" key="2">
    <source>
        <dbReference type="SAM" id="SignalP"/>
    </source>
</evidence>
<evidence type="ECO:0000256" key="1">
    <source>
        <dbReference type="SAM" id="MobiDB-lite"/>
    </source>
</evidence>
<name>A0A4Q4Z2W8_9ACTN</name>
<proteinExistence type="predicted"/>
<protein>
    <submittedName>
        <fullName evidence="3">Uncharacterized protein</fullName>
    </submittedName>
</protein>
<keyword evidence="2" id="KW-0732">Signal</keyword>
<evidence type="ECO:0000313" key="3">
    <source>
        <dbReference type="EMBL" id="RYP81997.1"/>
    </source>
</evidence>
<keyword evidence="4" id="KW-1185">Reference proteome</keyword>
<dbReference type="AlphaFoldDB" id="A0A4Q4Z2W8"/>
<organism evidence="3 4">
    <name type="scientific">Nocardioides guangzhouensis</name>
    <dbReference type="NCBI Taxonomy" id="2497878"/>
    <lineage>
        <taxon>Bacteria</taxon>
        <taxon>Bacillati</taxon>
        <taxon>Actinomycetota</taxon>
        <taxon>Actinomycetes</taxon>
        <taxon>Propionibacteriales</taxon>
        <taxon>Nocardioidaceae</taxon>
        <taxon>Nocardioides</taxon>
    </lineage>
</organism>
<feature type="chain" id="PRO_5020571794" evidence="2">
    <location>
        <begin position="23"/>
        <end position="153"/>
    </location>
</feature>
<accession>A0A4Q4Z2W8</accession>
<sequence length="153" mass="16060">MAIAIASSGLLLAGSPVGTANADPPEREHTVTTSPAEGRFRCGDLLLTVSAGTQTEIIDGRLQNGVAHVRIQRSYDGVTLAGSDGRTYRAVAHVNAHFVLVAPDFDNPVRGDEIIHVGFLGGPQGSPGYLNEHLRIRGGVETDQVTGPCDYAD</sequence>
<dbReference type="Proteomes" id="UP000295198">
    <property type="component" value="Unassembled WGS sequence"/>
</dbReference>
<evidence type="ECO:0000313" key="4">
    <source>
        <dbReference type="Proteomes" id="UP000295198"/>
    </source>
</evidence>
<feature type="signal peptide" evidence="2">
    <location>
        <begin position="1"/>
        <end position="22"/>
    </location>
</feature>
<reference evidence="3 4" key="1">
    <citation type="submission" date="2019-01" db="EMBL/GenBank/DDBJ databases">
        <title>Nocardioides guangzhouensis sp. nov., an actinobacterium isolated from soil.</title>
        <authorList>
            <person name="Fu Y."/>
            <person name="Cai Y."/>
            <person name="Lin Z."/>
            <person name="Chen P."/>
        </authorList>
    </citation>
    <scope>NUCLEOTIDE SEQUENCE [LARGE SCALE GENOMIC DNA]</scope>
    <source>
        <strain evidence="3 4">130</strain>
    </source>
</reference>
<comment type="caution">
    <text evidence="3">The sequence shown here is derived from an EMBL/GenBank/DDBJ whole genome shotgun (WGS) entry which is preliminary data.</text>
</comment>
<dbReference type="RefSeq" id="WP_134720777.1">
    <property type="nucleotide sequence ID" value="NZ_SDKM01000056.1"/>
</dbReference>
<dbReference type="EMBL" id="SDKM01000056">
    <property type="protein sequence ID" value="RYP81997.1"/>
    <property type="molecule type" value="Genomic_DNA"/>
</dbReference>